<gene>
    <name evidence="1" type="ORF">CBE74_07950</name>
</gene>
<dbReference type="OrthoDB" id="4773472at2"/>
<reference evidence="1 2" key="4">
    <citation type="journal article" date="2020" name="PLoS ONE">
        <title>Taxonomic classification of strain PO100/5 shows a broader geographic distribution and genetic markers of the recently described Corynebacterium silvaticum.</title>
        <authorList>
            <person name="Viana M.V.C."/>
            <person name="Profeta R."/>
            <person name="da Silva A.L."/>
            <person name="Hurtado R."/>
            <person name="Cerqueira J.C."/>
            <person name="Ribeiro B.F.S."/>
            <person name="Almeida M.O."/>
            <person name="Morais-Rodrigues F."/>
            <person name="Soares S.C."/>
            <person name="Oliveira M."/>
            <person name="Tavares L."/>
            <person name="Figueiredo H."/>
            <person name="Wattam A.R."/>
            <person name="Barh D."/>
            <person name="Ghosh P."/>
            <person name="Silva A."/>
            <person name="Azevedo V."/>
        </authorList>
    </citation>
    <scope>NUCLEOTIDE SEQUENCE [LARGE SCALE GENOMIC DNA]</scope>
    <source>
        <strain evidence="1 2">PO100/5</strain>
    </source>
</reference>
<accession>A0A7Y4LIQ2</accession>
<proteinExistence type="predicted"/>
<dbReference type="GeneID" id="75008176"/>
<reference evidence="1 2" key="1">
    <citation type="journal article" date="2014" name="BMC Vet. Res.">
        <title>First report of Corynebacterium pseudotuberculosis from caseous lymphadenitis lesions in Black Alentejano pig (Sus scrofa domesticus).</title>
        <authorList>
            <person name="Oliveira M."/>
            <person name="Barroco C."/>
            <person name="Mottola C."/>
            <person name="Santos R."/>
            <person name="Lemsaddek A."/>
            <person name="Tavares L."/>
            <person name="Semedo-Lemsaddek T."/>
        </authorList>
    </citation>
    <scope>NUCLEOTIDE SEQUENCE [LARGE SCALE GENOMIC DNA]</scope>
    <source>
        <strain evidence="1 2">PO100/5</strain>
    </source>
</reference>
<reference evidence="1 2" key="3">
    <citation type="journal article" date="2020" name="Int. J. Syst. Evol. Microbiol.">
        <title>Corynebacterium silvaticum sp. nov., a unique group of NTTB corynebacteria in wild boar and roe deer.</title>
        <authorList>
            <person name="Dangel A."/>
            <person name="Berger A."/>
            <person name="Rau J."/>
            <person name="Eisenberg T."/>
            <person name="Kampfer P."/>
            <person name="Margos G."/>
            <person name="Contzen M."/>
            <person name="Busse H.J."/>
            <person name="Konrad R."/>
            <person name="Peters M."/>
            <person name="Sting R."/>
            <person name="Sing A."/>
        </authorList>
    </citation>
    <scope>NUCLEOTIDE SEQUENCE [LARGE SCALE GENOMIC DNA]</scope>
    <source>
        <strain evidence="1 2">PO100/5</strain>
    </source>
</reference>
<dbReference type="Proteomes" id="UP000195652">
    <property type="component" value="Chromosome"/>
</dbReference>
<name>A0A7Y4LIQ2_9CORY</name>
<dbReference type="RefSeq" id="WP_087454223.1">
    <property type="nucleotide sequence ID" value="NZ_CP021417.2"/>
</dbReference>
<reference evidence="1 2" key="2">
    <citation type="journal article" date="2020" name="Antonie Van Leeuwenhoek">
        <title>Phylogenomic characterisation of a novel corynebacterial species pathogenic to animals.</title>
        <authorList>
            <person name="Moller J."/>
            <person name="Musella L."/>
            <person name="Melnikov V."/>
            <person name="Geissdorfer W."/>
            <person name="Burkovski A."/>
            <person name="Sangal V."/>
        </authorList>
    </citation>
    <scope>NUCLEOTIDE SEQUENCE [LARGE SCALE GENOMIC DNA]</scope>
    <source>
        <strain evidence="1 2">PO100/5</strain>
    </source>
</reference>
<protein>
    <submittedName>
        <fullName evidence="1">Uncharacterized protein</fullName>
    </submittedName>
</protein>
<organism evidence="1 2">
    <name type="scientific">Corynebacterium silvaticum</name>
    <dbReference type="NCBI Taxonomy" id="2320431"/>
    <lineage>
        <taxon>Bacteria</taxon>
        <taxon>Bacillati</taxon>
        <taxon>Actinomycetota</taxon>
        <taxon>Actinomycetes</taxon>
        <taxon>Mycobacteriales</taxon>
        <taxon>Corynebacteriaceae</taxon>
        <taxon>Corynebacterium</taxon>
    </lineage>
</organism>
<dbReference type="AlphaFoldDB" id="A0A7Y4LIQ2"/>
<evidence type="ECO:0000313" key="1">
    <source>
        <dbReference type="EMBL" id="ARU46418.1"/>
    </source>
</evidence>
<keyword evidence="2" id="KW-1185">Reference proteome</keyword>
<evidence type="ECO:0000313" key="2">
    <source>
        <dbReference type="Proteomes" id="UP000195652"/>
    </source>
</evidence>
<dbReference type="KEGG" id="csil:CBE74_07950"/>
<sequence>MPTIQFDCLIDSENAASMTKRVRTLNELLIRDGKIVSADVTHDPHPHVEPLLEDQLRQILREQRDNEPEYDEDDVVEASEDDVTVQRFSIDVSGVGGSLNELAMTYSRLFTPLADLPRDTLALNDEQAFEQATPYPWSLEILR</sequence>
<dbReference type="EMBL" id="CP021417">
    <property type="protein sequence ID" value="ARU46418.1"/>
    <property type="molecule type" value="Genomic_DNA"/>
</dbReference>